<organism evidence="2 3">
    <name type="scientific">Zavarzinia compransoris</name>
    <dbReference type="NCBI Taxonomy" id="1264899"/>
    <lineage>
        <taxon>Bacteria</taxon>
        <taxon>Pseudomonadati</taxon>
        <taxon>Pseudomonadota</taxon>
        <taxon>Alphaproteobacteria</taxon>
        <taxon>Rhodospirillales</taxon>
        <taxon>Zavarziniaceae</taxon>
        <taxon>Zavarzinia</taxon>
    </lineage>
</organism>
<keyword evidence="3" id="KW-1185">Reference proteome</keyword>
<dbReference type="Proteomes" id="UP000246077">
    <property type="component" value="Unassembled WGS sequence"/>
</dbReference>
<comment type="caution">
    <text evidence="2">The sequence shown here is derived from an EMBL/GenBank/DDBJ whole genome shotgun (WGS) entry which is preliminary data.</text>
</comment>
<accession>A0A317E1I4</accession>
<dbReference type="InterPro" id="IPR009781">
    <property type="entry name" value="DUF1345"/>
</dbReference>
<dbReference type="RefSeq" id="WP_109921116.1">
    <property type="nucleotide sequence ID" value="NZ_QGLF01000003.1"/>
</dbReference>
<dbReference type="EMBL" id="QGLF01000003">
    <property type="protein sequence ID" value="PWR20472.1"/>
    <property type="molecule type" value="Genomic_DNA"/>
</dbReference>
<gene>
    <name evidence="2" type="ORF">DKG75_10710</name>
</gene>
<feature type="transmembrane region" description="Helical" evidence="1">
    <location>
        <begin position="43"/>
        <end position="61"/>
    </location>
</feature>
<protein>
    <submittedName>
        <fullName evidence="2">DUF1345 domain-containing protein</fullName>
    </submittedName>
</protein>
<feature type="transmembrane region" description="Helical" evidence="1">
    <location>
        <begin position="114"/>
        <end position="143"/>
    </location>
</feature>
<evidence type="ECO:0000313" key="3">
    <source>
        <dbReference type="Proteomes" id="UP000246077"/>
    </source>
</evidence>
<keyword evidence="1" id="KW-1133">Transmembrane helix</keyword>
<dbReference type="OrthoDB" id="64737at2"/>
<proteinExistence type="predicted"/>
<evidence type="ECO:0000313" key="2">
    <source>
        <dbReference type="EMBL" id="PWR20472.1"/>
    </source>
</evidence>
<feature type="transmembrane region" description="Helical" evidence="1">
    <location>
        <begin position="194"/>
        <end position="216"/>
    </location>
</feature>
<dbReference type="AlphaFoldDB" id="A0A317E1I4"/>
<name>A0A317E1I4_9PROT</name>
<dbReference type="Pfam" id="PF07077">
    <property type="entry name" value="DUF1345"/>
    <property type="match status" value="1"/>
</dbReference>
<sequence length="222" mass="23659">MARHRRLLHRLTLGRPRFAAAALVVAGAFLGLPAGMDASLRPVIAWDLGLAAYLAATWAMMLRSDEAALRRRARRQDVGQWLIIALALAGAAATMAALIGFLRESSGGHGSLGLALVFWTILSAFAMIHTLFAVHYAHAYFAAPHDRPPLIFPGGEVPDYGDFLYFAFVLGVAAQVSDVAVADRRLRRGVLLHGVAAFLFNTVVLALVVNIAASLLQPAGGP</sequence>
<reference evidence="3" key="1">
    <citation type="submission" date="2018-05" db="EMBL/GenBank/DDBJ databases">
        <title>Zavarzinia sp. HR-AS.</title>
        <authorList>
            <person name="Lee Y."/>
            <person name="Jeon C.O."/>
        </authorList>
    </citation>
    <scope>NUCLEOTIDE SEQUENCE [LARGE SCALE GENOMIC DNA]</scope>
    <source>
        <strain evidence="3">DSM 1231</strain>
    </source>
</reference>
<keyword evidence="1" id="KW-0472">Membrane</keyword>
<feature type="transmembrane region" description="Helical" evidence="1">
    <location>
        <begin position="18"/>
        <end position="36"/>
    </location>
</feature>
<keyword evidence="1" id="KW-0812">Transmembrane</keyword>
<evidence type="ECO:0000256" key="1">
    <source>
        <dbReference type="SAM" id="Phobius"/>
    </source>
</evidence>
<feature type="transmembrane region" description="Helical" evidence="1">
    <location>
        <begin position="81"/>
        <end position="102"/>
    </location>
</feature>